<comment type="subcellular location">
    <subcellularLocation>
        <location evidence="1">Cell inner membrane</location>
        <topology evidence="1">Multi-pass membrane protein</topology>
    </subcellularLocation>
    <subcellularLocation>
        <location evidence="9">Cell membrane</location>
        <topology evidence="9">Multi-pass membrane protein</topology>
    </subcellularLocation>
</comment>
<evidence type="ECO:0000256" key="9">
    <source>
        <dbReference type="RuleBase" id="RU361157"/>
    </source>
</evidence>
<feature type="domain" description="ABC transmembrane type-2" evidence="10">
    <location>
        <begin position="55"/>
        <end position="276"/>
    </location>
</feature>
<dbReference type="GO" id="GO:0005886">
    <property type="term" value="C:plasma membrane"/>
    <property type="evidence" value="ECO:0007669"/>
    <property type="project" value="UniProtKB-SubCell"/>
</dbReference>
<keyword evidence="4 9" id="KW-1003">Cell membrane</keyword>
<dbReference type="InterPro" id="IPR047817">
    <property type="entry name" value="ABC2_TM_bact-type"/>
</dbReference>
<keyword evidence="6 9" id="KW-0812">Transmembrane</keyword>
<evidence type="ECO:0000256" key="3">
    <source>
        <dbReference type="ARBA" id="ARBA00022448"/>
    </source>
</evidence>
<protein>
    <recommendedName>
        <fullName evidence="9">Transport permease protein</fullName>
    </recommendedName>
</protein>
<feature type="transmembrane region" description="Helical" evidence="9">
    <location>
        <begin position="131"/>
        <end position="157"/>
    </location>
</feature>
<feature type="transmembrane region" description="Helical" evidence="9">
    <location>
        <begin position="252"/>
        <end position="274"/>
    </location>
</feature>
<proteinExistence type="inferred from homology"/>
<dbReference type="PROSITE" id="PS51012">
    <property type="entry name" value="ABC_TM2"/>
    <property type="match status" value="1"/>
</dbReference>
<organism evidence="11 12">
    <name type="scientific">Abyssobacteria bacterium (strain SURF_5)</name>
    <dbReference type="NCBI Taxonomy" id="2093360"/>
    <lineage>
        <taxon>Bacteria</taxon>
        <taxon>Pseudomonadati</taxon>
        <taxon>Candidatus Hydrogenedentota</taxon>
        <taxon>Candidatus Abyssobacteria</taxon>
    </lineage>
</organism>
<evidence type="ECO:0000256" key="7">
    <source>
        <dbReference type="ARBA" id="ARBA00022989"/>
    </source>
</evidence>
<dbReference type="AlphaFoldDB" id="A0A3A4NXQ8"/>
<keyword evidence="5" id="KW-0997">Cell inner membrane</keyword>
<feature type="transmembrane region" description="Helical" evidence="9">
    <location>
        <begin position="89"/>
        <end position="110"/>
    </location>
</feature>
<feature type="transmembrane region" description="Helical" evidence="9">
    <location>
        <begin position="199"/>
        <end position="217"/>
    </location>
</feature>
<reference evidence="11 12" key="1">
    <citation type="journal article" date="2017" name="ISME J.">
        <title>Energy and carbon metabolisms in a deep terrestrial subsurface fluid microbial community.</title>
        <authorList>
            <person name="Momper L."/>
            <person name="Jungbluth S.P."/>
            <person name="Lee M.D."/>
            <person name="Amend J.P."/>
        </authorList>
    </citation>
    <scope>NUCLEOTIDE SEQUENCE [LARGE SCALE GENOMIC DNA]</scope>
    <source>
        <strain evidence="11">SURF_5</strain>
    </source>
</reference>
<dbReference type="EMBL" id="QZKU01000076">
    <property type="protein sequence ID" value="RJP20564.1"/>
    <property type="molecule type" value="Genomic_DNA"/>
</dbReference>
<accession>A0A3A4NXQ8</accession>
<dbReference type="Pfam" id="PF01061">
    <property type="entry name" value="ABC2_membrane"/>
    <property type="match status" value="1"/>
</dbReference>
<evidence type="ECO:0000256" key="8">
    <source>
        <dbReference type="ARBA" id="ARBA00023136"/>
    </source>
</evidence>
<keyword evidence="3 9" id="KW-0813">Transport</keyword>
<dbReference type="PANTHER" id="PTHR30413:SF8">
    <property type="entry name" value="TRANSPORT PERMEASE PROTEIN"/>
    <property type="match status" value="1"/>
</dbReference>
<evidence type="ECO:0000313" key="12">
    <source>
        <dbReference type="Proteomes" id="UP000265882"/>
    </source>
</evidence>
<dbReference type="GO" id="GO:0015920">
    <property type="term" value="P:lipopolysaccharide transport"/>
    <property type="evidence" value="ECO:0007669"/>
    <property type="project" value="TreeGrafter"/>
</dbReference>
<keyword evidence="7 9" id="KW-1133">Transmembrane helix</keyword>
<comment type="similarity">
    <text evidence="2 9">Belongs to the ABC-2 integral membrane protein family.</text>
</comment>
<dbReference type="PANTHER" id="PTHR30413">
    <property type="entry name" value="INNER MEMBRANE TRANSPORT PERMEASE"/>
    <property type="match status" value="1"/>
</dbReference>
<gene>
    <name evidence="11" type="ORF">C4520_11400</name>
</gene>
<evidence type="ECO:0000256" key="1">
    <source>
        <dbReference type="ARBA" id="ARBA00004429"/>
    </source>
</evidence>
<evidence type="ECO:0000256" key="4">
    <source>
        <dbReference type="ARBA" id="ARBA00022475"/>
    </source>
</evidence>
<sequence>MNQDTGHDVYYPNQRAKASFVRTCLVMFRNVVEGRELIWQMFRRDFFIVYRRSILGYVWILLGPILGIITWVFMNYIGILNPGDTGMPYPVFVLLGSQMWGLFMAFFDSSSKTLGSVGTLMQQIRFEHEVLLVKQVALVFANFVMTLAIVVIVMLVFEVAPPWQAVFFPLVMLPLFFLGAAMGLIISVFSAIFTDAGNIAAKVIGLVMYITPVIYTTDFSHPFLKFLVRYNPLSYLISACRDILTRGSIENFGSYLLVSALTLVLFLVALRLFYVSEPLVAEKI</sequence>
<evidence type="ECO:0000256" key="6">
    <source>
        <dbReference type="ARBA" id="ARBA00022692"/>
    </source>
</evidence>
<comment type="caution">
    <text evidence="11">The sequence shown here is derived from an EMBL/GenBank/DDBJ whole genome shotgun (WGS) entry which is preliminary data.</text>
</comment>
<evidence type="ECO:0000256" key="2">
    <source>
        <dbReference type="ARBA" id="ARBA00007783"/>
    </source>
</evidence>
<dbReference type="GO" id="GO:0140359">
    <property type="term" value="F:ABC-type transporter activity"/>
    <property type="evidence" value="ECO:0007669"/>
    <property type="project" value="InterPro"/>
</dbReference>
<name>A0A3A4NXQ8_ABYX5</name>
<feature type="transmembrane region" description="Helical" evidence="9">
    <location>
        <begin position="54"/>
        <end position="77"/>
    </location>
</feature>
<dbReference type="InterPro" id="IPR013525">
    <property type="entry name" value="ABC2_TM"/>
</dbReference>
<evidence type="ECO:0000313" key="11">
    <source>
        <dbReference type="EMBL" id="RJP20564.1"/>
    </source>
</evidence>
<feature type="transmembrane region" description="Helical" evidence="9">
    <location>
        <begin position="163"/>
        <end position="192"/>
    </location>
</feature>
<evidence type="ECO:0000259" key="10">
    <source>
        <dbReference type="PROSITE" id="PS51012"/>
    </source>
</evidence>
<dbReference type="Proteomes" id="UP000265882">
    <property type="component" value="Unassembled WGS sequence"/>
</dbReference>
<evidence type="ECO:0000256" key="5">
    <source>
        <dbReference type="ARBA" id="ARBA00022519"/>
    </source>
</evidence>
<keyword evidence="8 9" id="KW-0472">Membrane</keyword>